<accession>A0A150LYT7</accession>
<dbReference type="AlphaFoldDB" id="A0A150LYT7"/>
<comment type="caution">
    <text evidence="1">The sequence shown here is derived from an EMBL/GenBank/DDBJ whole genome shotgun (WGS) entry which is preliminary data.</text>
</comment>
<sequence>MNNVEPVMSMSEIPEAAAGEKGKLRGTGWFVDPAFTLVYNFC</sequence>
<dbReference type="Proteomes" id="UP000075683">
    <property type="component" value="Unassembled WGS sequence"/>
</dbReference>
<evidence type="ECO:0000313" key="1">
    <source>
        <dbReference type="EMBL" id="KYD17418.1"/>
    </source>
</evidence>
<protein>
    <submittedName>
        <fullName evidence="1">Uncharacterized protein</fullName>
    </submittedName>
</protein>
<reference evidence="1 2" key="1">
    <citation type="submission" date="2016-01" db="EMBL/GenBank/DDBJ databases">
        <title>Draft Genome Sequences of Seven Thermophilic Sporeformers Isolated from Foods.</title>
        <authorList>
            <person name="Berendsen E.M."/>
            <person name="Wells-Bennik M.H."/>
            <person name="Krawcyk A.O."/>
            <person name="De Jong A."/>
            <person name="Holsappel S."/>
            <person name="Eijlander R.T."/>
            <person name="Kuipers O.P."/>
        </authorList>
    </citation>
    <scope>NUCLEOTIDE SEQUENCE [LARGE SCALE GENOMIC DNA]</scope>
    <source>
        <strain evidence="1 2">B4135</strain>
    </source>
</reference>
<organism evidence="1 2">
    <name type="scientific">Caldibacillus debilis</name>
    <dbReference type="NCBI Taxonomy" id="301148"/>
    <lineage>
        <taxon>Bacteria</taxon>
        <taxon>Bacillati</taxon>
        <taxon>Bacillota</taxon>
        <taxon>Bacilli</taxon>
        <taxon>Bacillales</taxon>
        <taxon>Bacillaceae</taxon>
        <taxon>Caldibacillus</taxon>
    </lineage>
</organism>
<name>A0A150LYT7_9BACI</name>
<gene>
    <name evidence="1" type="ORF">B4135_2440</name>
</gene>
<dbReference type="EMBL" id="LQYT01000056">
    <property type="protein sequence ID" value="KYD17418.1"/>
    <property type="molecule type" value="Genomic_DNA"/>
</dbReference>
<evidence type="ECO:0000313" key="2">
    <source>
        <dbReference type="Proteomes" id="UP000075683"/>
    </source>
</evidence>
<dbReference type="STRING" id="301148.B4135_2440"/>
<proteinExistence type="predicted"/>